<proteinExistence type="predicted"/>
<reference evidence="1 2" key="1">
    <citation type="submission" date="2018-07" db="EMBL/GenBank/DDBJ databases">
        <title>Marsedoiliclastica nanhaica gen. nov. sp. nov., a novel marine hydrocarbonoclastic bacterium isolated from an in-situ enriched hydrocarbon-degrading consortium in deep-sea sediment.</title>
        <authorList>
            <person name="Dong C."/>
            <person name="Ma T."/>
            <person name="Liu R."/>
            <person name="Shao Z."/>
        </authorList>
    </citation>
    <scope>NUCLEOTIDE SEQUENCE [LARGE SCALE GENOMIC DNA]</scope>
    <source>
        <strain evidence="2">soil36-7</strain>
    </source>
</reference>
<name>A0A4P7XE93_9ALTE</name>
<gene>
    <name evidence="1" type="ORF">soil367_02245</name>
</gene>
<evidence type="ECO:0000313" key="2">
    <source>
        <dbReference type="Proteomes" id="UP000298049"/>
    </source>
</evidence>
<dbReference type="OrthoDB" id="34459at2"/>
<dbReference type="EMBL" id="CP031093">
    <property type="protein sequence ID" value="QCF24863.1"/>
    <property type="molecule type" value="Genomic_DNA"/>
</dbReference>
<keyword evidence="2" id="KW-1185">Reference proteome</keyword>
<dbReference type="AlphaFoldDB" id="A0A4P7XE93"/>
<protein>
    <submittedName>
        <fullName evidence="1">Uncharacterized protein</fullName>
    </submittedName>
</protein>
<evidence type="ECO:0000313" key="1">
    <source>
        <dbReference type="EMBL" id="QCF24863.1"/>
    </source>
</evidence>
<organism evidence="1 2">
    <name type="scientific">Hydrocarboniclastica marina</name>
    <dbReference type="NCBI Taxonomy" id="2259620"/>
    <lineage>
        <taxon>Bacteria</taxon>
        <taxon>Pseudomonadati</taxon>
        <taxon>Pseudomonadota</taxon>
        <taxon>Gammaproteobacteria</taxon>
        <taxon>Alteromonadales</taxon>
        <taxon>Alteromonadaceae</taxon>
        <taxon>Hydrocarboniclastica</taxon>
    </lineage>
</organism>
<dbReference type="KEGG" id="hmi:soil367_02245"/>
<dbReference type="RefSeq" id="WP_136546495.1">
    <property type="nucleotide sequence ID" value="NZ_CP031093.1"/>
</dbReference>
<accession>A0A4P7XE93</accession>
<sequence length="107" mass="12179">MQVITPDQRYIVVRGRLWRAANPNLSPEVRARLVDELMNARREVKFASQANDEDRLAAARAAVNKAKVALGERGPVWWTDGAKDFNRHLVKNTPYADWFASVEDSQD</sequence>
<dbReference type="Proteomes" id="UP000298049">
    <property type="component" value="Chromosome"/>
</dbReference>